<proteinExistence type="predicted"/>
<accession>A0A3S0RDX9</accession>
<dbReference type="AlphaFoldDB" id="A0A3S0RDX9"/>
<sequence length="310" mass="34711">MFTVRPYAPADAGAWDALVGRSRNGNFLHLRGYMDYHAERFVDASLVIERDGDIEAVFPANLRGTEVVSHAGLTYAGLIATPALRAESTLSVFQQVGDHYRALGVERIVYKAIPHVFHQSPAEEDLYALHRLGARLKRRDISSVISLQDPFHFTDGRKQSIGKARKAGVRIQTGGDIAEFHALLTETLRKHHAVPTHNLQELRLLQSRFPQNIVLHEAHVGDELHAGVLVYDFGKAVHTQYMASSEDGRRSEALSFLLAELINTVYADRKYFSFGISSEEEGTQLNSGLIAQKEYFGARAVVHDFYEWVL</sequence>
<reference evidence="2 3" key="1">
    <citation type="submission" date="2018-12" db="EMBL/GenBank/DDBJ databases">
        <title>Dyella dinghuensis sp. nov. DHOA06 and Dyella choica sp. nov. 4M-K27, isolated from forest soil.</title>
        <authorList>
            <person name="Qiu L.-H."/>
            <person name="Gao Z.-H."/>
        </authorList>
    </citation>
    <scope>NUCLEOTIDE SEQUENCE [LARGE SCALE GENOMIC DNA]</scope>
    <source>
        <strain evidence="2 3">DHOA06</strain>
    </source>
</reference>
<dbReference type="SUPFAM" id="SSF55729">
    <property type="entry name" value="Acyl-CoA N-acyltransferases (Nat)"/>
    <property type="match status" value="1"/>
</dbReference>
<gene>
    <name evidence="2" type="ORF">EKH79_13830</name>
</gene>
<comment type="caution">
    <text evidence="2">The sequence shown here is derived from an EMBL/GenBank/DDBJ whole genome shotgun (WGS) entry which is preliminary data.</text>
</comment>
<dbReference type="InterPro" id="IPR016181">
    <property type="entry name" value="Acyl_CoA_acyltransferase"/>
</dbReference>
<dbReference type="Pfam" id="PF13480">
    <property type="entry name" value="Acetyltransf_6"/>
    <property type="match status" value="1"/>
</dbReference>
<dbReference type="GO" id="GO:0016740">
    <property type="term" value="F:transferase activity"/>
    <property type="evidence" value="ECO:0007669"/>
    <property type="project" value="UniProtKB-KW"/>
</dbReference>
<feature type="domain" description="BioF2-like acetyltransferase" evidence="1">
    <location>
        <begin position="163"/>
        <end position="279"/>
    </location>
</feature>
<protein>
    <submittedName>
        <fullName evidence="2">GNAT family N-acetyltransferase</fullName>
    </submittedName>
</protein>
<evidence type="ECO:0000259" key="1">
    <source>
        <dbReference type="Pfam" id="PF13480"/>
    </source>
</evidence>
<name>A0A3S0RDX9_9GAMM</name>
<evidence type="ECO:0000313" key="2">
    <source>
        <dbReference type="EMBL" id="RUL63460.1"/>
    </source>
</evidence>
<evidence type="ECO:0000313" key="3">
    <source>
        <dbReference type="Proteomes" id="UP000267077"/>
    </source>
</evidence>
<organism evidence="2 3">
    <name type="scientific">Dyella dinghuensis</name>
    <dbReference type="NCBI Taxonomy" id="1920169"/>
    <lineage>
        <taxon>Bacteria</taxon>
        <taxon>Pseudomonadati</taxon>
        <taxon>Pseudomonadota</taxon>
        <taxon>Gammaproteobacteria</taxon>
        <taxon>Lysobacterales</taxon>
        <taxon>Rhodanobacteraceae</taxon>
        <taxon>Dyella</taxon>
    </lineage>
</organism>
<dbReference type="Gene3D" id="3.40.630.30">
    <property type="match status" value="1"/>
</dbReference>
<dbReference type="Proteomes" id="UP000267077">
    <property type="component" value="Unassembled WGS sequence"/>
</dbReference>
<dbReference type="InterPro" id="IPR038740">
    <property type="entry name" value="BioF2-like_GNAT_dom"/>
</dbReference>
<keyword evidence="3" id="KW-1185">Reference proteome</keyword>
<dbReference type="EMBL" id="RYZR01000006">
    <property type="protein sequence ID" value="RUL63460.1"/>
    <property type="molecule type" value="Genomic_DNA"/>
</dbReference>
<dbReference type="OrthoDB" id="9808687at2"/>
<keyword evidence="2" id="KW-0808">Transferase</keyword>
<dbReference type="RefSeq" id="WP_126674395.1">
    <property type="nucleotide sequence ID" value="NZ_RYZR01000006.1"/>
</dbReference>